<gene>
    <name evidence="13" type="primary">queA</name>
    <name evidence="14" type="ORF">DFR31_0072</name>
</gene>
<proteinExistence type="inferred from homology"/>
<evidence type="ECO:0000256" key="8">
    <source>
        <dbReference type="ARBA" id="ARBA00052751"/>
    </source>
</evidence>
<dbReference type="AlphaFoldDB" id="A0A498C3U1"/>
<comment type="pathway">
    <text evidence="2 13">tRNA modification; tRNA-queuosine biosynthesis.</text>
</comment>
<evidence type="ECO:0000256" key="6">
    <source>
        <dbReference type="ARBA" id="ARBA00022691"/>
    </source>
</evidence>
<dbReference type="FunFam" id="3.40.1780.10:FF:000001">
    <property type="entry name" value="S-adenosylmethionine:tRNA ribosyltransferase-isomerase"/>
    <property type="match status" value="1"/>
</dbReference>
<evidence type="ECO:0000256" key="9">
    <source>
        <dbReference type="ARBA" id="ARBA00061210"/>
    </source>
</evidence>
<dbReference type="InterPro" id="IPR003699">
    <property type="entry name" value="QueA"/>
</dbReference>
<dbReference type="PANTHER" id="PTHR30307:SF0">
    <property type="entry name" value="S-ADENOSYLMETHIONINE:TRNA RIBOSYLTRANSFERASE-ISOMERASE"/>
    <property type="match status" value="1"/>
</dbReference>
<evidence type="ECO:0000256" key="12">
    <source>
        <dbReference type="ARBA" id="ARBA00076160"/>
    </source>
</evidence>
<evidence type="ECO:0000256" key="11">
    <source>
        <dbReference type="ARBA" id="ARBA00069325"/>
    </source>
</evidence>
<reference evidence="14 15" key="1">
    <citation type="submission" date="2018-10" db="EMBL/GenBank/DDBJ databases">
        <title>Genomic Encyclopedia of Type Strains, Phase IV (KMG-IV): sequencing the most valuable type-strain genomes for metagenomic binning, comparative biology and taxonomic classification.</title>
        <authorList>
            <person name="Goeker M."/>
        </authorList>
    </citation>
    <scope>NUCLEOTIDE SEQUENCE [LARGE SCALE GENOMIC DNA]</scope>
    <source>
        <strain evidence="14 15">DSM 12769</strain>
    </source>
</reference>
<dbReference type="PANTHER" id="PTHR30307">
    <property type="entry name" value="S-ADENOSYLMETHIONINE:TRNA RIBOSYLTRANSFERASE-ISOMERASE"/>
    <property type="match status" value="1"/>
</dbReference>
<dbReference type="GO" id="GO:0008616">
    <property type="term" value="P:tRNA queuosine(34) biosynthetic process"/>
    <property type="evidence" value="ECO:0007669"/>
    <property type="project" value="UniProtKB-UniRule"/>
</dbReference>
<dbReference type="EMBL" id="RCDA01000001">
    <property type="protein sequence ID" value="RLK50182.1"/>
    <property type="molecule type" value="Genomic_DNA"/>
</dbReference>
<dbReference type="SUPFAM" id="SSF111337">
    <property type="entry name" value="QueA-like"/>
    <property type="match status" value="1"/>
</dbReference>
<evidence type="ECO:0000256" key="3">
    <source>
        <dbReference type="ARBA" id="ARBA00011245"/>
    </source>
</evidence>
<keyword evidence="15" id="KW-1185">Reference proteome</keyword>
<dbReference type="RefSeq" id="WP_121440690.1">
    <property type="nucleotide sequence ID" value="NZ_RCDA01000001.1"/>
</dbReference>
<comment type="similarity">
    <text evidence="9 13">Belongs to the QueA family.</text>
</comment>
<dbReference type="InterPro" id="IPR042119">
    <property type="entry name" value="QueA_dom2"/>
</dbReference>
<evidence type="ECO:0000313" key="14">
    <source>
        <dbReference type="EMBL" id="RLK50182.1"/>
    </source>
</evidence>
<evidence type="ECO:0000256" key="7">
    <source>
        <dbReference type="ARBA" id="ARBA00022785"/>
    </source>
</evidence>
<evidence type="ECO:0000256" key="1">
    <source>
        <dbReference type="ARBA" id="ARBA00004496"/>
    </source>
</evidence>
<keyword evidence="4 13" id="KW-0963">Cytoplasm</keyword>
<keyword evidence="5 13" id="KW-0808">Transferase</keyword>
<evidence type="ECO:0000313" key="15">
    <source>
        <dbReference type="Proteomes" id="UP000275461"/>
    </source>
</evidence>
<dbReference type="NCBIfam" id="TIGR00113">
    <property type="entry name" value="queA"/>
    <property type="match status" value="1"/>
</dbReference>
<sequence length="345" mass="38220">MHVDDFHFDLPEALIAHHPPEQRRDSRLLCLDRETGAIADRRFPDLEGLLRPEDLLVLNDTRVIPARLFGQKPTGGRVEVLVERPLDPHRVLARLRASKTPSTGTVLHLEGGAEAEVTGREGEFFTLRFAGERTVLEILEQHGHMPLPPYIRREDVAADRQRYQTVFARKPGAVAAPTAGLHFDNEMLARIGARGVDTAWVTLHVGSGTFAPLRVTDPREHRMHSEWLDVPATTCAAVERARARGGRVVAIGTTVVRALETAAGDGALRPYQGETDIFIYPGYRFQAVDALVTNFHLPGSTLLMLVSAFAGRERVLAAYRHAVAEHYRFFSYGDAMFLAKGAADE</sequence>
<evidence type="ECO:0000256" key="5">
    <source>
        <dbReference type="ARBA" id="ARBA00022679"/>
    </source>
</evidence>
<keyword evidence="6 13" id="KW-0949">S-adenosyl-L-methionine</keyword>
<keyword evidence="7 13" id="KW-0671">Queuosine biosynthesis</keyword>
<evidence type="ECO:0000256" key="10">
    <source>
        <dbReference type="ARBA" id="ARBA00066503"/>
    </source>
</evidence>
<dbReference type="Pfam" id="PF02547">
    <property type="entry name" value="Queuosine_synth"/>
    <property type="match status" value="1"/>
</dbReference>
<evidence type="ECO:0000256" key="13">
    <source>
        <dbReference type="HAMAP-Rule" id="MF_00113"/>
    </source>
</evidence>
<dbReference type="UniPathway" id="UPA00392"/>
<dbReference type="InterPro" id="IPR036100">
    <property type="entry name" value="QueA_sf"/>
</dbReference>
<dbReference type="Proteomes" id="UP000275461">
    <property type="component" value="Unassembled WGS sequence"/>
</dbReference>
<dbReference type="OrthoDB" id="9805933at2"/>
<dbReference type="NCBIfam" id="NF001140">
    <property type="entry name" value="PRK00147.1"/>
    <property type="match status" value="1"/>
</dbReference>
<dbReference type="Gene3D" id="3.40.1780.10">
    <property type="entry name" value="QueA-like"/>
    <property type="match status" value="1"/>
</dbReference>
<dbReference type="HAMAP" id="MF_00113">
    <property type="entry name" value="QueA"/>
    <property type="match status" value="1"/>
</dbReference>
<dbReference type="EC" id="2.4.99.17" evidence="10 13"/>
<accession>A0A498C3U1</accession>
<comment type="catalytic activity">
    <reaction evidence="8 13">
        <text>7-aminomethyl-7-carbaguanosine(34) in tRNA + S-adenosyl-L-methionine = epoxyqueuosine(34) in tRNA + adenine + L-methionine + 2 H(+)</text>
        <dbReference type="Rhea" id="RHEA:32155"/>
        <dbReference type="Rhea" id="RHEA-COMP:10342"/>
        <dbReference type="Rhea" id="RHEA-COMP:18582"/>
        <dbReference type="ChEBI" id="CHEBI:15378"/>
        <dbReference type="ChEBI" id="CHEBI:16708"/>
        <dbReference type="ChEBI" id="CHEBI:57844"/>
        <dbReference type="ChEBI" id="CHEBI:59789"/>
        <dbReference type="ChEBI" id="CHEBI:82833"/>
        <dbReference type="ChEBI" id="CHEBI:194443"/>
        <dbReference type="EC" id="2.4.99.17"/>
    </reaction>
</comment>
<comment type="function">
    <text evidence="13">Transfers and isomerizes the ribose moiety from AdoMet to the 7-aminomethyl group of 7-deazaguanine (preQ1-tRNA) to give epoxyqueuosine (oQ-tRNA).</text>
</comment>
<dbReference type="GO" id="GO:0051075">
    <property type="term" value="F:S-adenosylmethionine:tRNA ribosyltransferase-isomerase activity"/>
    <property type="evidence" value="ECO:0007669"/>
    <property type="project" value="UniProtKB-EC"/>
</dbReference>
<protein>
    <recommendedName>
        <fullName evidence="11 13">S-adenosylmethionine:tRNA ribosyltransferase-isomerase</fullName>
        <ecNumber evidence="10 13">2.4.99.17</ecNumber>
    </recommendedName>
    <alternativeName>
        <fullName evidence="12 13">Queuosine biosynthesis protein QueA</fullName>
    </alternativeName>
</protein>
<comment type="subcellular location">
    <subcellularLocation>
        <location evidence="1 13">Cytoplasm</location>
    </subcellularLocation>
</comment>
<dbReference type="InterPro" id="IPR042118">
    <property type="entry name" value="QueA_dom1"/>
</dbReference>
<dbReference type="GO" id="GO:0005737">
    <property type="term" value="C:cytoplasm"/>
    <property type="evidence" value="ECO:0007669"/>
    <property type="project" value="UniProtKB-SubCell"/>
</dbReference>
<keyword evidence="14" id="KW-0413">Isomerase</keyword>
<evidence type="ECO:0000256" key="4">
    <source>
        <dbReference type="ARBA" id="ARBA00022490"/>
    </source>
</evidence>
<comment type="caution">
    <text evidence="14">The sequence shown here is derived from an EMBL/GenBank/DDBJ whole genome shotgun (WGS) entry which is preliminary data.</text>
</comment>
<name>A0A498C3U1_9GAMM</name>
<comment type="subunit">
    <text evidence="3 13">Monomer.</text>
</comment>
<organism evidence="14 15">
    <name type="scientific">Alkalispirillum mobile</name>
    <dbReference type="NCBI Taxonomy" id="85925"/>
    <lineage>
        <taxon>Bacteria</taxon>
        <taxon>Pseudomonadati</taxon>
        <taxon>Pseudomonadota</taxon>
        <taxon>Gammaproteobacteria</taxon>
        <taxon>Chromatiales</taxon>
        <taxon>Ectothiorhodospiraceae</taxon>
        <taxon>Alkalispirillum</taxon>
    </lineage>
</organism>
<dbReference type="Gene3D" id="2.40.10.240">
    <property type="entry name" value="QueA-like"/>
    <property type="match status" value="1"/>
</dbReference>
<evidence type="ECO:0000256" key="2">
    <source>
        <dbReference type="ARBA" id="ARBA00004691"/>
    </source>
</evidence>